<dbReference type="EMBL" id="CACSHJ010000089">
    <property type="protein sequence ID" value="CAA0383795.1"/>
    <property type="molecule type" value="Genomic_DNA"/>
</dbReference>
<name>A0A654FCD0_ARATH</name>
<evidence type="ECO:0000313" key="4">
    <source>
        <dbReference type="Proteomes" id="UP000426265"/>
    </source>
</evidence>
<reference evidence="3 4" key="1">
    <citation type="submission" date="2019-11" db="EMBL/GenBank/DDBJ databases">
        <authorList>
            <person name="Jiao W.-B."/>
            <person name="Schneeberger K."/>
        </authorList>
    </citation>
    <scope>NUCLEOTIDE SEQUENCE [LARGE SCALE GENOMIC DNA]</scope>
    <source>
        <strain evidence="4">cv. An-1</strain>
        <strain evidence="5">cv. C24</strain>
    </source>
</reference>
<organism evidence="3 4">
    <name type="scientific">Arabidopsis thaliana</name>
    <name type="common">Mouse-ear cress</name>
    <dbReference type="NCBI Taxonomy" id="3702"/>
    <lineage>
        <taxon>Eukaryota</taxon>
        <taxon>Viridiplantae</taxon>
        <taxon>Streptophyta</taxon>
        <taxon>Embryophyta</taxon>
        <taxon>Tracheophyta</taxon>
        <taxon>Spermatophyta</taxon>
        <taxon>Magnoliopsida</taxon>
        <taxon>eudicotyledons</taxon>
        <taxon>Gunneridae</taxon>
        <taxon>Pentapetalae</taxon>
        <taxon>rosids</taxon>
        <taxon>malvids</taxon>
        <taxon>Brassicales</taxon>
        <taxon>Brassicaceae</taxon>
        <taxon>Camelineae</taxon>
        <taxon>Arabidopsis</taxon>
    </lineage>
</organism>
<dbReference type="RefSeq" id="NP_001118707.1">
    <property type="nucleotide sequence ID" value="NM_001125235.2"/>
</dbReference>
<sequence length="51" mass="6190">MLLPSNHSFYHSHFLYLPLMQESHLPASGQRLDHLYMRFSHVPYKPKFSRF</sequence>
<dbReference type="OrthoDB" id="10268788at2759"/>
<dbReference type="Proteomes" id="UP000426265">
    <property type="component" value="Unassembled WGS sequence"/>
</dbReference>
<protein>
    <submittedName>
        <fullName evidence="3">Uncharacterized protein</fullName>
    </submittedName>
</protein>
<dbReference type="KEGG" id="ath:AT3G26742"/>
<proteinExistence type="predicted"/>
<evidence type="ECO:0000313" key="5">
    <source>
        <dbReference type="Proteomes" id="UP000434276"/>
    </source>
</evidence>
<dbReference type="Araport" id="AT3G26742"/>
<dbReference type="AlphaFoldDB" id="A0A654FCD0"/>
<evidence type="ECO:0000313" key="1">
    <source>
        <dbReference type="Araport" id="AT3G26742"/>
    </source>
</evidence>
<evidence type="ECO:0000313" key="3">
    <source>
        <dbReference type="EMBL" id="VYS58718.1"/>
    </source>
</evidence>
<gene>
    <name evidence="1" type="ordered locus">At3g26742</name>
    <name evidence="3" type="ORF">AN1_LOCUS14163</name>
    <name evidence="2" type="ORF">C24_LOCUS13999</name>
</gene>
<dbReference type="ExpressionAtlas" id="A0A654FCD0">
    <property type="expression patterns" value="baseline and differential"/>
</dbReference>
<dbReference type="Proteomes" id="UP000434276">
    <property type="component" value="Unassembled WGS sequence"/>
</dbReference>
<dbReference type="EMBL" id="CACRSJ010000106">
    <property type="protein sequence ID" value="VYS58718.1"/>
    <property type="molecule type" value="Genomic_DNA"/>
</dbReference>
<evidence type="ECO:0000313" key="2">
    <source>
        <dbReference type="EMBL" id="CAA0383795.1"/>
    </source>
</evidence>
<dbReference type="GeneID" id="6241077"/>
<accession>A0A654FCD0</accession>